<dbReference type="AlphaFoldDB" id="A0A2W5KL04"/>
<accession>A0A2W5KL04</accession>
<dbReference type="EMBL" id="QFPO01000005">
    <property type="protein sequence ID" value="PZQ16564.1"/>
    <property type="molecule type" value="Genomic_DNA"/>
</dbReference>
<proteinExistence type="predicted"/>
<sequence length="178" mass="19218">MSTTAAAAASERTRGPIGPLAAAVHLSPPSAAARQLPLLQRWLRDRLPPDRRALARAAELAWRLLTEPPARDPSRRGTAPLVVLRDRALDALARTPYAVQARSARIEQWVGAERLHAYERALSTLPPHEREVIVLRIEFAMSDAAVAEEIGAAEARVREIAANGLAALVIALAAGSRR</sequence>
<evidence type="ECO:0000313" key="3">
    <source>
        <dbReference type="Proteomes" id="UP000249046"/>
    </source>
</evidence>
<feature type="domain" description="RNA polymerase sigma factor 70 region 4 type 2" evidence="1">
    <location>
        <begin position="117"/>
        <end position="158"/>
    </location>
</feature>
<dbReference type="InterPro" id="IPR013249">
    <property type="entry name" value="RNA_pol_sigma70_r4_t2"/>
</dbReference>
<dbReference type="SUPFAM" id="SSF88659">
    <property type="entry name" value="Sigma3 and sigma4 domains of RNA polymerase sigma factors"/>
    <property type="match status" value="1"/>
</dbReference>
<gene>
    <name evidence="2" type="ORF">DI564_08030</name>
</gene>
<dbReference type="GO" id="GO:0006352">
    <property type="term" value="P:DNA-templated transcription initiation"/>
    <property type="evidence" value="ECO:0007669"/>
    <property type="project" value="InterPro"/>
</dbReference>
<dbReference type="GO" id="GO:0016987">
    <property type="term" value="F:sigma factor activity"/>
    <property type="evidence" value="ECO:0007669"/>
    <property type="project" value="InterPro"/>
</dbReference>
<protein>
    <recommendedName>
        <fullName evidence="1">RNA polymerase sigma factor 70 region 4 type 2 domain-containing protein</fullName>
    </recommendedName>
</protein>
<evidence type="ECO:0000259" key="1">
    <source>
        <dbReference type="Pfam" id="PF08281"/>
    </source>
</evidence>
<name>A0A2W5KL04_9GAMM</name>
<dbReference type="GO" id="GO:0003677">
    <property type="term" value="F:DNA binding"/>
    <property type="evidence" value="ECO:0007669"/>
    <property type="project" value="InterPro"/>
</dbReference>
<dbReference type="Proteomes" id="UP000249046">
    <property type="component" value="Unassembled WGS sequence"/>
</dbReference>
<dbReference type="InterPro" id="IPR036388">
    <property type="entry name" value="WH-like_DNA-bd_sf"/>
</dbReference>
<dbReference type="Pfam" id="PF08281">
    <property type="entry name" value="Sigma70_r4_2"/>
    <property type="match status" value="1"/>
</dbReference>
<dbReference type="Gene3D" id="1.10.10.10">
    <property type="entry name" value="Winged helix-like DNA-binding domain superfamily/Winged helix DNA-binding domain"/>
    <property type="match status" value="1"/>
</dbReference>
<dbReference type="InterPro" id="IPR013324">
    <property type="entry name" value="RNA_pol_sigma_r3/r4-like"/>
</dbReference>
<comment type="caution">
    <text evidence="2">The sequence shown here is derived from an EMBL/GenBank/DDBJ whole genome shotgun (WGS) entry which is preliminary data.</text>
</comment>
<organism evidence="2 3">
    <name type="scientific">Rhodanobacter denitrificans</name>
    <dbReference type="NCBI Taxonomy" id="666685"/>
    <lineage>
        <taxon>Bacteria</taxon>
        <taxon>Pseudomonadati</taxon>
        <taxon>Pseudomonadota</taxon>
        <taxon>Gammaproteobacteria</taxon>
        <taxon>Lysobacterales</taxon>
        <taxon>Rhodanobacteraceae</taxon>
        <taxon>Rhodanobacter</taxon>
    </lineage>
</organism>
<evidence type="ECO:0000313" key="2">
    <source>
        <dbReference type="EMBL" id="PZQ16564.1"/>
    </source>
</evidence>
<reference evidence="2 3" key="1">
    <citation type="submission" date="2017-08" db="EMBL/GenBank/DDBJ databases">
        <title>Infants hospitalized years apart are colonized by the same room-sourced microbial strains.</title>
        <authorList>
            <person name="Brooks B."/>
            <person name="Olm M.R."/>
            <person name="Firek B.A."/>
            <person name="Baker R."/>
            <person name="Thomas B.C."/>
            <person name="Morowitz M.J."/>
            <person name="Banfield J.F."/>
        </authorList>
    </citation>
    <scope>NUCLEOTIDE SEQUENCE [LARGE SCALE GENOMIC DNA]</scope>
    <source>
        <strain evidence="2">S2_005_003_R2_42</strain>
    </source>
</reference>